<dbReference type="SUPFAM" id="SSF55486">
    <property type="entry name" value="Metalloproteases ('zincins'), catalytic domain"/>
    <property type="match status" value="1"/>
</dbReference>
<dbReference type="SUPFAM" id="SSF52025">
    <property type="entry name" value="PA domain"/>
    <property type="match status" value="1"/>
</dbReference>
<dbReference type="InterPro" id="IPR003137">
    <property type="entry name" value="PA_domain"/>
</dbReference>
<dbReference type="RefSeq" id="WP_161099087.1">
    <property type="nucleotide sequence ID" value="NZ_WWCW01000112.1"/>
</dbReference>
<keyword evidence="2" id="KW-0325">Glycoprotein</keyword>
<evidence type="ECO:0000256" key="1">
    <source>
        <dbReference type="ARBA" id="ARBA00022729"/>
    </source>
</evidence>
<dbReference type="PANTHER" id="PTHR22702:SF1">
    <property type="entry name" value="PROTEASE-ASSOCIATED DOMAIN-CONTAINING PROTEIN 1"/>
    <property type="match status" value="1"/>
</dbReference>
<accession>A0A845GA10</accession>
<evidence type="ECO:0000256" key="3">
    <source>
        <dbReference type="SAM" id="SignalP"/>
    </source>
</evidence>
<dbReference type="PANTHER" id="PTHR22702">
    <property type="entry name" value="PROTEASE-ASSOCIATED DOMAIN-CONTAINING PROTEIN"/>
    <property type="match status" value="1"/>
</dbReference>
<dbReference type="Proteomes" id="UP000470302">
    <property type="component" value="Unassembled WGS sequence"/>
</dbReference>
<comment type="caution">
    <text evidence="5">The sequence shown here is derived from an EMBL/GenBank/DDBJ whole genome shotgun (WGS) entry which is preliminary data.</text>
</comment>
<evidence type="ECO:0000259" key="4">
    <source>
        <dbReference type="Pfam" id="PF02225"/>
    </source>
</evidence>
<feature type="chain" id="PRO_5032457841" evidence="3">
    <location>
        <begin position="23"/>
        <end position="470"/>
    </location>
</feature>
<dbReference type="Gene3D" id="3.50.30.30">
    <property type="match status" value="1"/>
</dbReference>
<organism evidence="5 6">
    <name type="scientific">Duganella vulcania</name>
    <dbReference type="NCBI Taxonomy" id="2692166"/>
    <lineage>
        <taxon>Bacteria</taxon>
        <taxon>Pseudomonadati</taxon>
        <taxon>Pseudomonadota</taxon>
        <taxon>Betaproteobacteria</taxon>
        <taxon>Burkholderiales</taxon>
        <taxon>Oxalobacteraceae</taxon>
        <taxon>Telluria group</taxon>
        <taxon>Duganella</taxon>
    </lineage>
</organism>
<feature type="signal peptide" evidence="3">
    <location>
        <begin position="1"/>
        <end position="22"/>
    </location>
</feature>
<dbReference type="InterPro" id="IPR046450">
    <property type="entry name" value="PA_dom_sf"/>
</dbReference>
<reference evidence="5 6" key="1">
    <citation type="submission" date="2020-01" db="EMBL/GenBank/DDBJ databases">
        <title>Novel species isolated from a subtropical stream in China.</title>
        <authorList>
            <person name="Lu H."/>
        </authorList>
    </citation>
    <scope>NUCLEOTIDE SEQUENCE [LARGE SCALE GENOMIC DNA]</scope>
    <source>
        <strain evidence="5 6">FT82W</strain>
    </source>
</reference>
<keyword evidence="1 3" id="KW-0732">Signal</keyword>
<dbReference type="AlphaFoldDB" id="A0A845GA10"/>
<dbReference type="CDD" id="cd04818">
    <property type="entry name" value="PA_subtilisin_1"/>
    <property type="match status" value="1"/>
</dbReference>
<gene>
    <name evidence="5" type="ORF">GTP91_24300</name>
</gene>
<evidence type="ECO:0000256" key="2">
    <source>
        <dbReference type="ARBA" id="ARBA00023180"/>
    </source>
</evidence>
<evidence type="ECO:0000313" key="6">
    <source>
        <dbReference type="Proteomes" id="UP000470302"/>
    </source>
</evidence>
<sequence length="470" mass="48553">MKRTVTAFIAAVALLCSSLAWAAATITIVNGDPDGVGFNDATPVAPVGGNAGTTLGAQRLNAFQAAASKWGGTLTSTVPIRILATWEALPCNDGGAVLGSAGALEVFSDFAGAPVANAWFSKAETNKYLGADADPDSPDIRARFNVNLGQPGCFTGVPFYLGLDNNHGPLVDLVTVLEHEFGHGFGFQTYTDSETGEQLGGIPSIWDYFLLDTSTGKLWKDMSDDERVASALKSGKLVWNGAIVNQAARTVLQQGMPVLTVLAPAKIAGIIQVGTASFGPPLASPGVTGEVMPVIDAPPGQGLACDPLSPANALAVRGRIALIDRGTCTFVVKVKHAQDAGAVGVIIADNTAGSPPPGLGGADASIVIPSVRITLDDAKRLKSALATRSRTHSGVFANLGVNLAIRAGTDAGGRVLMYAPDPNQPGSSVSHYDVSAFPNQLMEPSINGDLTHEVAPPRDLTFPLLRDIGW</sequence>
<dbReference type="Pfam" id="PF02225">
    <property type="entry name" value="PA"/>
    <property type="match status" value="1"/>
</dbReference>
<dbReference type="EMBL" id="WWCW01000112">
    <property type="protein sequence ID" value="MYM90282.1"/>
    <property type="molecule type" value="Genomic_DNA"/>
</dbReference>
<name>A0A845GA10_9BURK</name>
<feature type="domain" description="PA" evidence="4">
    <location>
        <begin position="288"/>
        <end position="381"/>
    </location>
</feature>
<protein>
    <submittedName>
        <fullName evidence="5">Peptidase</fullName>
    </submittedName>
</protein>
<proteinExistence type="predicted"/>
<evidence type="ECO:0000313" key="5">
    <source>
        <dbReference type="EMBL" id="MYM90282.1"/>
    </source>
</evidence>